<reference evidence="2 3" key="1">
    <citation type="submission" date="2019-07" db="EMBL/GenBank/DDBJ databases">
        <title>Pseudomonas mangiferae sp. nov., isolated from bark of mango tree in Thailand.</title>
        <authorList>
            <person name="Srisuk N."/>
            <person name="Anurat P."/>
        </authorList>
    </citation>
    <scope>NUCLEOTIDE SEQUENCE [LARGE SCALE GENOMIC DNA]</scope>
    <source>
        <strain evidence="2 3">DMKU_BBB3-04</strain>
    </source>
</reference>
<feature type="domain" description="DUF4136" evidence="1">
    <location>
        <begin position="24"/>
        <end position="185"/>
    </location>
</feature>
<dbReference type="PROSITE" id="PS51257">
    <property type="entry name" value="PROKAR_LIPOPROTEIN"/>
    <property type="match status" value="1"/>
</dbReference>
<dbReference type="OrthoDB" id="7019059at2"/>
<sequence>MPLSRALCLTVALLVAGCSTPRIEQDYDVSRDFAAYRSWSWQAPAVRYSPDDPRVASDLTEQRIRSAVSDQLDRHGLRPAAGGASGDLKVQAWLIVDDRQQQVNTNYGGYWGGYWGSPWAGPAYTETRTVDYRVATLQLDLLDGRDGKLVWRASAEQVLRPGQAPAQRDAEIRQTVARLLAQYPPRGR</sequence>
<evidence type="ECO:0000259" key="1">
    <source>
        <dbReference type="Pfam" id="PF13590"/>
    </source>
</evidence>
<dbReference type="Pfam" id="PF13590">
    <property type="entry name" value="DUF4136"/>
    <property type="match status" value="1"/>
</dbReference>
<evidence type="ECO:0000313" key="2">
    <source>
        <dbReference type="EMBL" id="TRX73924.1"/>
    </source>
</evidence>
<dbReference type="RefSeq" id="WP_143489051.1">
    <property type="nucleotide sequence ID" value="NZ_VJOY01000010.1"/>
</dbReference>
<dbReference type="Proteomes" id="UP000315235">
    <property type="component" value="Unassembled WGS sequence"/>
</dbReference>
<evidence type="ECO:0000313" key="3">
    <source>
        <dbReference type="Proteomes" id="UP000315235"/>
    </source>
</evidence>
<organism evidence="2 3">
    <name type="scientific">Pseudomonas mangiferae</name>
    <dbReference type="NCBI Taxonomy" id="2593654"/>
    <lineage>
        <taxon>Bacteria</taxon>
        <taxon>Pseudomonadati</taxon>
        <taxon>Pseudomonadota</taxon>
        <taxon>Gammaproteobacteria</taxon>
        <taxon>Pseudomonadales</taxon>
        <taxon>Pseudomonadaceae</taxon>
        <taxon>Pseudomonas</taxon>
    </lineage>
</organism>
<protein>
    <submittedName>
        <fullName evidence="2">DUF4136 domain-containing protein</fullName>
    </submittedName>
</protein>
<dbReference type="InterPro" id="IPR025411">
    <property type="entry name" value="DUF4136"/>
</dbReference>
<comment type="caution">
    <text evidence="2">The sequence shown here is derived from an EMBL/GenBank/DDBJ whole genome shotgun (WGS) entry which is preliminary data.</text>
</comment>
<proteinExistence type="predicted"/>
<keyword evidence="3" id="KW-1185">Reference proteome</keyword>
<name>A0A553GWP4_9PSED</name>
<gene>
    <name evidence="2" type="ORF">FM069_14350</name>
</gene>
<dbReference type="Gene3D" id="3.30.160.670">
    <property type="match status" value="1"/>
</dbReference>
<dbReference type="AlphaFoldDB" id="A0A553GWP4"/>
<accession>A0A553GWP4</accession>
<dbReference type="EMBL" id="VJOY01000010">
    <property type="protein sequence ID" value="TRX73924.1"/>
    <property type="molecule type" value="Genomic_DNA"/>
</dbReference>